<evidence type="ECO:0000313" key="3">
    <source>
        <dbReference type="Proteomes" id="UP000689195"/>
    </source>
</evidence>
<dbReference type="GO" id="GO:0004185">
    <property type="term" value="F:serine-type carboxypeptidase activity"/>
    <property type="evidence" value="ECO:0007669"/>
    <property type="project" value="InterPro"/>
</dbReference>
<comment type="caution">
    <text evidence="2">The sequence shown here is derived from an EMBL/GenBank/DDBJ whole genome shotgun (WGS) entry which is preliminary data.</text>
</comment>
<dbReference type="InterPro" id="IPR001563">
    <property type="entry name" value="Peptidase_S10"/>
</dbReference>
<accession>A0A8S1X1P7</accession>
<sequence length="434" mass="50327">MRNLVFFGLILNSIFCLNPIEDEVKEWPFYPEYNFKTFSGFVEIYEGKQKIHYIFMESIESPENKPLIVWYGGGPGCSSMLGLISEIGPYVREKFSQEFVYTENPYSLHKLGNILYLDIPAGVGYSELHDEDYEWSDTNTGIDSYEAIKTWLDGFQDYKDREMWIGGESYSGMYVPCTAEVIVKKNKEGQNRINLKGILVGNGVLVNDDDFFDLWNREYMIKRNFYDIVTQNVMHNSCQRSPQSASCQRALETQAIVMKDLNPYDVYGYCYGDSSIEQKGRYRSIRDSEEAPCIDVGPLNNFFNNPEVKKKLRIPEERVWEACSMEVFFGFHRDKDSHVLLKYLFENGIKILQYSGNSDDIVSIDYTLASLKLIDGITLISRTPFANNETKQLAGWIMEYNYLTLYIIRGAGHLVPYDQRANAFQMFQEFISRQ</sequence>
<dbReference type="EMBL" id="CAJJDO010000107">
    <property type="protein sequence ID" value="CAD8194515.1"/>
    <property type="molecule type" value="Genomic_DNA"/>
</dbReference>
<reference evidence="2" key="1">
    <citation type="submission" date="2021-01" db="EMBL/GenBank/DDBJ databases">
        <authorList>
            <consortium name="Genoscope - CEA"/>
            <person name="William W."/>
        </authorList>
    </citation>
    <scope>NUCLEOTIDE SEQUENCE</scope>
</reference>
<name>A0A8S1X1P7_9CILI</name>
<evidence type="ECO:0000313" key="2">
    <source>
        <dbReference type="EMBL" id="CAD8194515.1"/>
    </source>
</evidence>
<gene>
    <name evidence="2" type="ORF">PPENT_87.1.T1070025</name>
</gene>
<dbReference type="FunFam" id="3.40.50.1820:FF:000253">
    <property type="entry name" value="Carboxypeptidase"/>
    <property type="match status" value="1"/>
</dbReference>
<organism evidence="2 3">
    <name type="scientific">Paramecium pentaurelia</name>
    <dbReference type="NCBI Taxonomy" id="43138"/>
    <lineage>
        <taxon>Eukaryota</taxon>
        <taxon>Sar</taxon>
        <taxon>Alveolata</taxon>
        <taxon>Ciliophora</taxon>
        <taxon>Intramacronucleata</taxon>
        <taxon>Oligohymenophorea</taxon>
        <taxon>Peniculida</taxon>
        <taxon>Parameciidae</taxon>
        <taxon>Paramecium</taxon>
    </lineage>
</organism>
<protein>
    <recommendedName>
        <fullName evidence="4">Carboxypeptidase</fullName>
    </recommendedName>
</protein>
<dbReference type="PANTHER" id="PTHR11802:SF201">
    <property type="entry name" value="CARBOXYPEPTIDASE"/>
    <property type="match status" value="1"/>
</dbReference>
<dbReference type="Pfam" id="PF00450">
    <property type="entry name" value="Peptidase_S10"/>
    <property type="match status" value="1"/>
</dbReference>
<dbReference type="Proteomes" id="UP000689195">
    <property type="component" value="Unassembled WGS sequence"/>
</dbReference>
<feature type="signal peptide" evidence="1">
    <location>
        <begin position="1"/>
        <end position="16"/>
    </location>
</feature>
<dbReference type="PANTHER" id="PTHR11802">
    <property type="entry name" value="SERINE PROTEASE FAMILY S10 SERINE CARBOXYPEPTIDASE"/>
    <property type="match status" value="1"/>
</dbReference>
<keyword evidence="1" id="KW-0732">Signal</keyword>
<evidence type="ECO:0000256" key="1">
    <source>
        <dbReference type="SAM" id="SignalP"/>
    </source>
</evidence>
<dbReference type="GO" id="GO:0006508">
    <property type="term" value="P:proteolysis"/>
    <property type="evidence" value="ECO:0007669"/>
    <property type="project" value="InterPro"/>
</dbReference>
<keyword evidence="3" id="KW-1185">Reference proteome</keyword>
<dbReference type="OrthoDB" id="443318at2759"/>
<evidence type="ECO:0008006" key="4">
    <source>
        <dbReference type="Google" id="ProtNLM"/>
    </source>
</evidence>
<dbReference type="AlphaFoldDB" id="A0A8S1X1P7"/>
<proteinExistence type="predicted"/>
<feature type="chain" id="PRO_5035836763" description="Carboxypeptidase" evidence="1">
    <location>
        <begin position="17"/>
        <end position="434"/>
    </location>
</feature>